<dbReference type="GO" id="GO:0019752">
    <property type="term" value="P:carboxylic acid metabolic process"/>
    <property type="evidence" value="ECO:0007669"/>
    <property type="project" value="UniProtKB-ARBA"/>
</dbReference>
<keyword evidence="4" id="KW-0378">Hydrolase</keyword>
<dbReference type="PANTHER" id="PTHR42796">
    <property type="entry name" value="FUMARYLACETOACETATE HYDROLASE DOMAIN-CONTAINING PROTEIN 2A-RELATED"/>
    <property type="match status" value="1"/>
</dbReference>
<dbReference type="GO" id="GO:0046872">
    <property type="term" value="F:metal ion binding"/>
    <property type="evidence" value="ECO:0007669"/>
    <property type="project" value="UniProtKB-KW"/>
</dbReference>
<dbReference type="Pfam" id="PF01557">
    <property type="entry name" value="FAA_hydrolase"/>
    <property type="match status" value="1"/>
</dbReference>
<comment type="caution">
    <text evidence="4">The sequence shown here is derived from an EMBL/GenBank/DDBJ whole genome shotgun (WGS) entry which is preliminary data.</text>
</comment>
<dbReference type="GO" id="GO:0016787">
    <property type="term" value="F:hydrolase activity"/>
    <property type="evidence" value="ECO:0007669"/>
    <property type="project" value="UniProtKB-KW"/>
</dbReference>
<comment type="similarity">
    <text evidence="1">Belongs to the FAH family.</text>
</comment>
<keyword evidence="2" id="KW-0479">Metal-binding</keyword>
<sequence length="282" mass="29754">MRLMAYRDGGVRMMGALDGDKITPIAPVDDFYSDVSKAMATVLSEPTLALADVDQVPPVPTTARIFCVGINYHSHAGESKNLAGLDLPKFPMVFGRWASTLVTDGDPVPVPPNEPGLDWEVELAAVIGSKAWNVTGETALDHVFGYTAFNDLSARRKQLATPQFTVGKNADRSGPIGPAIVTSDEISPAELEVITRVNGEVMQHGNTRDLIHDVGAIVAYLSDTITLLPGDVIATGTPGGIGAGRNPQVFLQPGDVVEIEIEGIGTVSNPIVDRSDLDGAVS</sequence>
<dbReference type="AlphaFoldDB" id="A0AAW4XLP5"/>
<dbReference type="SUPFAM" id="SSF56529">
    <property type="entry name" value="FAH"/>
    <property type="match status" value="1"/>
</dbReference>
<accession>A0AAW4XLP5</accession>
<gene>
    <name evidence="4" type="ORF">LQ384_23685</name>
</gene>
<dbReference type="FunFam" id="3.90.850.10:FF:000002">
    <property type="entry name" value="2-hydroxyhepta-2,4-diene-1,7-dioate isomerase"/>
    <property type="match status" value="1"/>
</dbReference>
<reference evidence="4" key="1">
    <citation type="submission" date="2021-11" db="EMBL/GenBank/DDBJ databases">
        <title>Development of a sustainable strategy for remediation of hydrocarbon-contaminated territories based on the waste exchange concept.</title>
        <authorList>
            <person name="Elkin A."/>
        </authorList>
    </citation>
    <scope>NUCLEOTIDE SEQUENCE</scope>
    <source>
        <strain evidence="4">IEGM 757</strain>
    </source>
</reference>
<dbReference type="InterPro" id="IPR051121">
    <property type="entry name" value="FAH"/>
</dbReference>
<evidence type="ECO:0000259" key="3">
    <source>
        <dbReference type="Pfam" id="PF01557"/>
    </source>
</evidence>
<name>A0AAW4XLP5_RHORH</name>
<evidence type="ECO:0000313" key="5">
    <source>
        <dbReference type="Proteomes" id="UP001198630"/>
    </source>
</evidence>
<dbReference type="GO" id="GO:0016853">
    <property type="term" value="F:isomerase activity"/>
    <property type="evidence" value="ECO:0007669"/>
    <property type="project" value="UniProtKB-ARBA"/>
</dbReference>
<dbReference type="InterPro" id="IPR011234">
    <property type="entry name" value="Fumarylacetoacetase-like_C"/>
</dbReference>
<organism evidence="4 5">
    <name type="scientific">Rhodococcus rhodochrous</name>
    <dbReference type="NCBI Taxonomy" id="1829"/>
    <lineage>
        <taxon>Bacteria</taxon>
        <taxon>Bacillati</taxon>
        <taxon>Actinomycetota</taxon>
        <taxon>Actinomycetes</taxon>
        <taxon>Mycobacteriales</taxon>
        <taxon>Nocardiaceae</taxon>
        <taxon>Rhodococcus</taxon>
    </lineage>
</organism>
<feature type="domain" description="Fumarylacetoacetase-like C-terminal" evidence="3">
    <location>
        <begin position="65"/>
        <end position="272"/>
    </location>
</feature>
<dbReference type="EMBL" id="JAJNCO010000016">
    <property type="protein sequence ID" value="MCD2114121.1"/>
    <property type="molecule type" value="Genomic_DNA"/>
</dbReference>
<dbReference type="Gene3D" id="3.90.850.10">
    <property type="entry name" value="Fumarylacetoacetase-like, C-terminal domain"/>
    <property type="match status" value="1"/>
</dbReference>
<evidence type="ECO:0000256" key="1">
    <source>
        <dbReference type="ARBA" id="ARBA00010211"/>
    </source>
</evidence>
<dbReference type="Proteomes" id="UP001198630">
    <property type="component" value="Unassembled WGS sequence"/>
</dbReference>
<proteinExistence type="inferred from homology"/>
<dbReference type="InterPro" id="IPR036663">
    <property type="entry name" value="Fumarylacetoacetase_C_sf"/>
</dbReference>
<evidence type="ECO:0000256" key="2">
    <source>
        <dbReference type="ARBA" id="ARBA00022723"/>
    </source>
</evidence>
<protein>
    <submittedName>
        <fullName evidence="4">Fumarylacetoacetate hydrolase family protein</fullName>
    </submittedName>
</protein>
<dbReference type="PANTHER" id="PTHR42796:SF4">
    <property type="entry name" value="FUMARYLACETOACETATE HYDROLASE DOMAIN-CONTAINING PROTEIN 2A"/>
    <property type="match status" value="1"/>
</dbReference>
<evidence type="ECO:0000313" key="4">
    <source>
        <dbReference type="EMBL" id="MCD2114121.1"/>
    </source>
</evidence>